<sequence length="76" mass="8016">MTGKAVAERKRAETEAYHIFADVEVARAEVVFLGANAGPTAKLITPAFAEGTTVKSSSEQLHLVGASVVHFIEVSC</sequence>
<reference evidence="1 2" key="1">
    <citation type="submission" date="2015-08" db="EMBL/GenBank/DDBJ databases">
        <title>Genome sequencing of Penicillium nordicum.</title>
        <authorList>
            <person name="Nguyen H.D."/>
            <person name="Seifert K.A."/>
        </authorList>
    </citation>
    <scope>NUCLEOTIDE SEQUENCE [LARGE SCALE GENOMIC DNA]</scope>
    <source>
        <strain evidence="1 2">DAOMC 185683</strain>
    </source>
</reference>
<proteinExistence type="predicted"/>
<comment type="caution">
    <text evidence="1">The sequence shown here is derived from an EMBL/GenBank/DDBJ whole genome shotgun (WGS) entry which is preliminary data.</text>
</comment>
<organism evidence="1 2">
    <name type="scientific">Penicillium nordicum</name>
    <dbReference type="NCBI Taxonomy" id="229535"/>
    <lineage>
        <taxon>Eukaryota</taxon>
        <taxon>Fungi</taxon>
        <taxon>Dikarya</taxon>
        <taxon>Ascomycota</taxon>
        <taxon>Pezizomycotina</taxon>
        <taxon>Eurotiomycetes</taxon>
        <taxon>Eurotiomycetidae</taxon>
        <taxon>Eurotiales</taxon>
        <taxon>Aspergillaceae</taxon>
        <taxon>Penicillium</taxon>
    </lineage>
</organism>
<evidence type="ECO:0000313" key="1">
    <source>
        <dbReference type="EMBL" id="KOS40621.1"/>
    </source>
</evidence>
<name>A0A0M8P4P2_9EURO</name>
<dbReference type="Proteomes" id="UP000037696">
    <property type="component" value="Unassembled WGS sequence"/>
</dbReference>
<keyword evidence="2" id="KW-1185">Reference proteome</keyword>
<protein>
    <submittedName>
        <fullName evidence="1">Uncharacterized protein</fullName>
    </submittedName>
</protein>
<dbReference type="EMBL" id="LHQQ01000157">
    <property type="protein sequence ID" value="KOS40621.1"/>
    <property type="molecule type" value="Genomic_DNA"/>
</dbReference>
<accession>A0A0M8P4P2</accession>
<dbReference type="AlphaFoldDB" id="A0A0M8P4P2"/>
<gene>
    <name evidence="1" type="ORF">ACN38_g8520</name>
</gene>
<evidence type="ECO:0000313" key="2">
    <source>
        <dbReference type="Proteomes" id="UP000037696"/>
    </source>
</evidence>